<protein>
    <recommendedName>
        <fullName evidence="2">R13L1/DRL21-like LRR repeat region domain-containing protein</fullName>
    </recommendedName>
</protein>
<dbReference type="Gene3D" id="3.80.10.10">
    <property type="entry name" value="Ribonuclease Inhibitor"/>
    <property type="match status" value="1"/>
</dbReference>
<dbReference type="PANTHER" id="PTHR36766:SF70">
    <property type="entry name" value="DISEASE RESISTANCE PROTEIN RGA4"/>
    <property type="match status" value="1"/>
</dbReference>
<dbReference type="Pfam" id="PF25019">
    <property type="entry name" value="LRR_R13L1-DRL21"/>
    <property type="match status" value="1"/>
</dbReference>
<dbReference type="SUPFAM" id="SSF52047">
    <property type="entry name" value="RNI-like"/>
    <property type="match status" value="1"/>
</dbReference>
<sequence>MEVFDELCPPPCIEHINMKGYFGNRLPRWMMSTSTIPLKSLRLLTIRSLACCTQLPDGLCQLPCLEVLTITDCKLRCIPPGLASHARALKKLTIWSVQGLQALENLASVVQLDLFDLPNLINISNFPKLQKLEIDCCQKLESLQGMDQLRRLVLTVHYDRPIPSYLQTVKPSHLSLDCGPEALACMALGKSGPEWDKFGRIQHVEAYADDPGEHIEKKWHLFYTSEPYIMVTNIHPQLICFLNLLSLIPFHLSSSAEWSWSEKECEDVEDVEDSLDSWRGRSDKLRRQQHSIVNFPLATYTYNDDGEHIEKKWHLFYTSEPYSMVTNIDPQYMEEQQDEKLQPPGVIMTNDPALTLAEEGVTG</sequence>
<organism evidence="3">
    <name type="scientific">Aegilops tauschii</name>
    <name type="common">Tausch's goatgrass</name>
    <name type="synonym">Aegilops squarrosa</name>
    <dbReference type="NCBI Taxonomy" id="37682"/>
    <lineage>
        <taxon>Eukaryota</taxon>
        <taxon>Viridiplantae</taxon>
        <taxon>Streptophyta</taxon>
        <taxon>Embryophyta</taxon>
        <taxon>Tracheophyta</taxon>
        <taxon>Spermatophyta</taxon>
        <taxon>Magnoliopsida</taxon>
        <taxon>Liliopsida</taxon>
        <taxon>Poales</taxon>
        <taxon>Poaceae</taxon>
        <taxon>BOP clade</taxon>
        <taxon>Pooideae</taxon>
        <taxon>Triticodae</taxon>
        <taxon>Triticeae</taxon>
        <taxon>Triticinae</taxon>
        <taxon>Aegilops</taxon>
    </lineage>
</organism>
<name>M8B563_AEGTA</name>
<dbReference type="PANTHER" id="PTHR36766">
    <property type="entry name" value="PLANT BROAD-SPECTRUM MILDEW RESISTANCE PROTEIN RPW8"/>
    <property type="match status" value="1"/>
</dbReference>
<evidence type="ECO:0000259" key="2">
    <source>
        <dbReference type="Pfam" id="PF25019"/>
    </source>
</evidence>
<accession>M8B563</accession>
<dbReference type="AlphaFoldDB" id="M8B563"/>
<proteinExistence type="predicted"/>
<evidence type="ECO:0000256" key="1">
    <source>
        <dbReference type="ARBA" id="ARBA00022614"/>
    </source>
</evidence>
<feature type="domain" description="R13L1/DRL21-like LRR repeat region" evidence="2">
    <location>
        <begin position="2"/>
        <end position="73"/>
    </location>
</feature>
<reference evidence="3" key="1">
    <citation type="submission" date="2015-06" db="UniProtKB">
        <authorList>
            <consortium name="EnsemblPlants"/>
        </authorList>
    </citation>
    <scope>IDENTIFICATION</scope>
</reference>
<dbReference type="EnsemblPlants" id="EMT11862">
    <property type="protein sequence ID" value="EMT11862"/>
    <property type="gene ID" value="F775_22541"/>
</dbReference>
<evidence type="ECO:0000313" key="3">
    <source>
        <dbReference type="EnsemblPlants" id="EMT11862"/>
    </source>
</evidence>
<dbReference type="InterPro" id="IPR032675">
    <property type="entry name" value="LRR_dom_sf"/>
</dbReference>
<dbReference type="ExpressionAtlas" id="M8B563">
    <property type="expression patterns" value="baseline"/>
</dbReference>
<keyword evidence="1" id="KW-0433">Leucine-rich repeat</keyword>
<dbReference type="InterPro" id="IPR056789">
    <property type="entry name" value="LRR_R13L1-DRL21"/>
</dbReference>